<dbReference type="Proteomes" id="UP000747542">
    <property type="component" value="Unassembled WGS sequence"/>
</dbReference>
<comment type="caution">
    <text evidence="2">The sequence shown here is derived from an EMBL/GenBank/DDBJ whole genome shotgun (WGS) entry which is preliminary data.</text>
</comment>
<organism evidence="2 3">
    <name type="scientific">Homarus americanus</name>
    <name type="common">American lobster</name>
    <dbReference type="NCBI Taxonomy" id="6706"/>
    <lineage>
        <taxon>Eukaryota</taxon>
        <taxon>Metazoa</taxon>
        <taxon>Ecdysozoa</taxon>
        <taxon>Arthropoda</taxon>
        <taxon>Crustacea</taxon>
        <taxon>Multicrustacea</taxon>
        <taxon>Malacostraca</taxon>
        <taxon>Eumalacostraca</taxon>
        <taxon>Eucarida</taxon>
        <taxon>Decapoda</taxon>
        <taxon>Pleocyemata</taxon>
        <taxon>Astacidea</taxon>
        <taxon>Nephropoidea</taxon>
        <taxon>Nephropidae</taxon>
        <taxon>Homarus</taxon>
    </lineage>
</organism>
<feature type="compositionally biased region" description="Basic and acidic residues" evidence="1">
    <location>
        <begin position="262"/>
        <end position="272"/>
    </location>
</feature>
<feature type="compositionally biased region" description="Low complexity" evidence="1">
    <location>
        <begin position="198"/>
        <end position="210"/>
    </location>
</feature>
<feature type="region of interest" description="Disordered" evidence="1">
    <location>
        <begin position="483"/>
        <end position="560"/>
    </location>
</feature>
<feature type="compositionally biased region" description="Polar residues" evidence="1">
    <location>
        <begin position="289"/>
        <end position="302"/>
    </location>
</feature>
<keyword evidence="3" id="KW-1185">Reference proteome</keyword>
<feature type="compositionally biased region" description="Polar residues" evidence="1">
    <location>
        <begin position="384"/>
        <end position="394"/>
    </location>
</feature>
<feature type="compositionally biased region" description="Low complexity" evidence="1">
    <location>
        <begin position="697"/>
        <end position="706"/>
    </location>
</feature>
<feature type="region of interest" description="Disordered" evidence="1">
    <location>
        <begin position="125"/>
        <end position="450"/>
    </location>
</feature>
<protein>
    <submittedName>
        <fullName evidence="2">Uncharacterized protein</fullName>
    </submittedName>
</protein>
<reference evidence="2" key="1">
    <citation type="journal article" date="2021" name="Sci. Adv.">
        <title>The American lobster genome reveals insights on longevity, neural, and immune adaptations.</title>
        <authorList>
            <person name="Polinski J.M."/>
            <person name="Zimin A.V."/>
            <person name="Clark K.F."/>
            <person name="Kohn A.B."/>
            <person name="Sadowski N."/>
            <person name="Timp W."/>
            <person name="Ptitsyn A."/>
            <person name="Khanna P."/>
            <person name="Romanova D.Y."/>
            <person name="Williams P."/>
            <person name="Greenwood S.J."/>
            <person name="Moroz L.L."/>
            <person name="Walt D.R."/>
            <person name="Bodnar A.G."/>
        </authorList>
    </citation>
    <scope>NUCLEOTIDE SEQUENCE</scope>
    <source>
        <strain evidence="2">GMGI-L3</strain>
    </source>
</reference>
<feature type="compositionally biased region" description="Polar residues" evidence="1">
    <location>
        <begin position="580"/>
        <end position="594"/>
    </location>
</feature>
<proteinExistence type="predicted"/>
<evidence type="ECO:0000313" key="2">
    <source>
        <dbReference type="EMBL" id="KAG7177243.1"/>
    </source>
</evidence>
<name>A0A8J5TU21_HOMAM</name>
<feature type="compositionally biased region" description="Basic and acidic residues" evidence="1">
    <location>
        <begin position="361"/>
        <end position="373"/>
    </location>
</feature>
<accession>A0A8J5TU21</accession>
<gene>
    <name evidence="2" type="ORF">Hamer_G000512</name>
</gene>
<feature type="compositionally biased region" description="Basic and acidic residues" evidence="1">
    <location>
        <begin position="607"/>
        <end position="660"/>
    </location>
</feature>
<feature type="region of interest" description="Disordered" evidence="1">
    <location>
        <begin position="579"/>
        <end position="662"/>
    </location>
</feature>
<feature type="compositionally biased region" description="Basic and acidic residues" evidence="1">
    <location>
        <begin position="738"/>
        <end position="756"/>
    </location>
</feature>
<feature type="compositionally biased region" description="Low complexity" evidence="1">
    <location>
        <begin position="483"/>
        <end position="497"/>
    </location>
</feature>
<dbReference type="AlphaFoldDB" id="A0A8J5TU21"/>
<sequence>MGSNQVKTAAPSLMLPAESRALSCQDDQERQIRKGLPRRLGSMILSHWILMKRREQAILDKARQAVKDGRAPPEVLQKIEKQVAKGNRKRHIKYHPKILTPKPARPRLKAPKLTNTAARRIQAAFQRREKEQQPTTKITKKQTRSQINIKSQGWTENTPSRSKQTVGVRRKRSSSVPPPNSNLSLQSITTAESSGIGMSRASSMTSVASSKNKTLYTRQRELKERHGKSKTSRGISSSTPSIQRLGETSGRHKCQTSQQNAQEREQSNQREKKQTKRKLRIQKDRDVLSDQQQKPNEQQTTVQQISQKTQNQQQTSQHQRGERQQQYRHLQTNKQKLQSQKQNDEQPLQKQVNVAHLTVTRGDREESSGEVEYRYLSVQPVVNEPQSPNSQVSGDLTPHRRQQQKEKKDQGSQTRVSGPSRPRRLLPTQHLRNRGARVGQGEEQQSRKQVNEQLMSIENPNQDESSSPQQIYQVTVHEKNVSVSVQSEAQEQPQQQQELRRTSASSQKRNEDLQPLPERTRQASADKNRTPNVDKEEQGRQHEPLLQKERKRSSENLQQDVRHEKIIQVYRHQVVLHSGDVSQSRQQPHQANDPQESNQQNLQQEQSQDRPEGEERSMRETKLTKQQREILDPKRSESRAEDTHGQEVFKQVKEDKRTVESRGGGRFAKLLGRIRNGRSSENVLTIASQSESRPGRSSEQSQVAESQARRRSGGSLERVRTVESQGGGRLGRLLGRGRAVESQDERLSRRSIERRRSSSSVDSGPTRTSLEYRHAGTSFDGARQRQSVDLGSPERVHRPHLVEPAPTDVPAERERYDALSQQVHRDLPKERVHLERSRERISRRPSIEQIRHDPLRENFRSEPPIQPPRPELLTGYAHREHLVEYTRHDPSTERVRREIRVTQEPLLEGSRTSSPAYRGRTLSYVEGRRRNSVVQVDRGYTSDASEPGYVRSYERRHNGGLAESSQTGASTARSLEPTYMRSYRRYVEPDYSRTYSEHGYGGRSVDQDYTRAYPERIVNLNESRWRSTDEWENGESRSTCVIAGNQRAAATLALPQSFQL</sequence>
<feature type="compositionally biased region" description="Polar residues" evidence="1">
    <location>
        <begin position="327"/>
        <end position="352"/>
    </location>
</feature>
<feature type="compositionally biased region" description="Basic and acidic residues" evidence="1">
    <location>
        <begin position="508"/>
        <end position="560"/>
    </location>
</feature>
<feature type="region of interest" description="Disordered" evidence="1">
    <location>
        <begin position="686"/>
        <end position="792"/>
    </location>
</feature>
<evidence type="ECO:0000256" key="1">
    <source>
        <dbReference type="SAM" id="MobiDB-lite"/>
    </source>
</evidence>
<feature type="compositionally biased region" description="Low complexity" evidence="1">
    <location>
        <begin position="595"/>
        <end position="606"/>
    </location>
</feature>
<feature type="compositionally biased region" description="Low complexity" evidence="1">
    <location>
        <begin position="303"/>
        <end position="318"/>
    </location>
</feature>
<feature type="compositionally biased region" description="Polar residues" evidence="1">
    <location>
        <begin position="144"/>
        <end position="165"/>
    </location>
</feature>
<feature type="compositionally biased region" description="Polar residues" evidence="1">
    <location>
        <begin position="232"/>
        <end position="242"/>
    </location>
</feature>
<evidence type="ECO:0000313" key="3">
    <source>
        <dbReference type="Proteomes" id="UP000747542"/>
    </source>
</evidence>
<feature type="compositionally biased region" description="Low complexity" evidence="1">
    <location>
        <begin position="758"/>
        <end position="767"/>
    </location>
</feature>
<dbReference type="EMBL" id="JAHLQT010002534">
    <property type="protein sequence ID" value="KAG7177243.1"/>
    <property type="molecule type" value="Genomic_DNA"/>
</dbReference>